<dbReference type="Gene3D" id="1.10.287.950">
    <property type="entry name" value="Methyl-accepting chemotaxis protein"/>
    <property type="match status" value="1"/>
</dbReference>
<evidence type="ECO:0000256" key="4">
    <source>
        <dbReference type="SAM" id="Coils"/>
    </source>
</evidence>
<dbReference type="PRINTS" id="PR00260">
    <property type="entry name" value="CHEMTRNSDUCR"/>
</dbReference>
<feature type="domain" description="HAMP" evidence="8">
    <location>
        <begin position="211"/>
        <end position="263"/>
    </location>
</feature>
<evidence type="ECO:0000256" key="6">
    <source>
        <dbReference type="SAM" id="Phobius"/>
    </source>
</evidence>
<name>A0A2T5IEX1_9PROT</name>
<dbReference type="Pfam" id="PF00672">
    <property type="entry name" value="HAMP"/>
    <property type="match status" value="1"/>
</dbReference>
<dbReference type="SMART" id="SM00283">
    <property type="entry name" value="MA"/>
    <property type="match status" value="1"/>
</dbReference>
<evidence type="ECO:0000256" key="2">
    <source>
        <dbReference type="ARBA" id="ARBA00029447"/>
    </source>
</evidence>
<evidence type="ECO:0000259" key="8">
    <source>
        <dbReference type="PROSITE" id="PS50885"/>
    </source>
</evidence>
<feature type="transmembrane region" description="Helical" evidence="6">
    <location>
        <begin position="186"/>
        <end position="210"/>
    </location>
</feature>
<dbReference type="GO" id="GO:0005886">
    <property type="term" value="C:plasma membrane"/>
    <property type="evidence" value="ECO:0007669"/>
    <property type="project" value="TreeGrafter"/>
</dbReference>
<dbReference type="GO" id="GO:0007165">
    <property type="term" value="P:signal transduction"/>
    <property type="evidence" value="ECO:0007669"/>
    <property type="project" value="UniProtKB-KW"/>
</dbReference>
<proteinExistence type="inferred from homology"/>
<comment type="caution">
    <text evidence="9">The sequence shown here is derived from an EMBL/GenBank/DDBJ whole genome shotgun (WGS) entry which is preliminary data.</text>
</comment>
<evidence type="ECO:0000256" key="3">
    <source>
        <dbReference type="PROSITE-ProRule" id="PRU00284"/>
    </source>
</evidence>
<keyword evidence="1" id="KW-0488">Methylation</keyword>
<dbReference type="Pfam" id="PF12729">
    <property type="entry name" value="4HB_MCP_1"/>
    <property type="match status" value="1"/>
</dbReference>
<dbReference type="CDD" id="cd06225">
    <property type="entry name" value="HAMP"/>
    <property type="match status" value="1"/>
</dbReference>
<dbReference type="RefSeq" id="WP_107787219.1">
    <property type="nucleotide sequence ID" value="NZ_QAOL01000027.1"/>
</dbReference>
<feature type="region of interest" description="Disordered" evidence="5">
    <location>
        <begin position="534"/>
        <end position="572"/>
    </location>
</feature>
<keyword evidence="6" id="KW-0472">Membrane</keyword>
<keyword evidence="3" id="KW-0807">Transducer</keyword>
<evidence type="ECO:0000256" key="1">
    <source>
        <dbReference type="ARBA" id="ARBA00022481"/>
    </source>
</evidence>
<feature type="domain" description="Methyl-accepting transducer" evidence="7">
    <location>
        <begin position="268"/>
        <end position="497"/>
    </location>
</feature>
<evidence type="ECO:0000313" key="9">
    <source>
        <dbReference type="EMBL" id="PTQ82370.1"/>
    </source>
</evidence>
<evidence type="ECO:0000313" key="10">
    <source>
        <dbReference type="Proteomes" id="UP000244110"/>
    </source>
</evidence>
<accession>A0A2T5IEX1</accession>
<dbReference type="SMART" id="SM00304">
    <property type="entry name" value="HAMP"/>
    <property type="match status" value="1"/>
</dbReference>
<sequence length="572" mass="60588">MLKNMTIKSKLALVIGMLSVLLVGVGALGLYGIDQSNDGLKTVYEDRTVVLGDLSLILDRMHRVRLNAVMAANIQDVTVAKQRVAMTVERDAEINATWQKFMGTILTPEEEKLANSFTQQWPIYKESRDRTMNLALAGDFEAAADNTTKDAVPKFDAVHQTMFDLIELQSKVAGQEYAEAQSNFNFVFTMTSIAIGLGVVLAIITGLLLIRAILGPLNEAIAVADAVASGDLTSRIEVNSTNETGHLLQALKTMNENLIDLVSRVRAGTDQIATASGEIASGNSDLSQRTEEQASSLEETASSMEELTSTVKQNADNARQANQLAAGASEVAVKGGAVVGQVVQTMSAINESSKKIVDIISVIDGIAFQTNILALNAAVEAARAGEQGRGFAVVATEVRTLAQRSAAAAKEIKELISDSVAKVEDGTRLVDEAGATMDEIVTSVKRVTDIMSEISAASNEQSSGIEQVNQAVTQMDEVTQQNAALVEEAAAAAESMNDQAQALTQAVSVFKVSGGAGHVQGMPIKRSNRTASIAKLPNRGTAKKAVVKSNDDSGSTQPRKVASGGGDDWEEF</sequence>
<dbReference type="AlphaFoldDB" id="A0A2T5IEX1"/>
<dbReference type="SUPFAM" id="SSF58104">
    <property type="entry name" value="Methyl-accepting chemotaxis protein (MCP) signaling domain"/>
    <property type="match status" value="1"/>
</dbReference>
<dbReference type="GO" id="GO:0006935">
    <property type="term" value="P:chemotaxis"/>
    <property type="evidence" value="ECO:0007669"/>
    <property type="project" value="InterPro"/>
</dbReference>
<keyword evidence="6" id="KW-0812">Transmembrane</keyword>
<dbReference type="GO" id="GO:0004888">
    <property type="term" value="F:transmembrane signaling receptor activity"/>
    <property type="evidence" value="ECO:0007669"/>
    <property type="project" value="InterPro"/>
</dbReference>
<keyword evidence="6" id="KW-1133">Transmembrane helix</keyword>
<comment type="similarity">
    <text evidence="2">Belongs to the methyl-accepting chemotaxis (MCP) protein family.</text>
</comment>
<dbReference type="InterPro" id="IPR004090">
    <property type="entry name" value="Chemotax_Me-accpt_rcpt"/>
</dbReference>
<dbReference type="FunFam" id="1.10.287.950:FF:000002">
    <property type="entry name" value="Methyl-accepting chemotaxis protein"/>
    <property type="match status" value="1"/>
</dbReference>
<gene>
    <name evidence="9" type="ORF">C8R28_10273</name>
</gene>
<dbReference type="CDD" id="cd11386">
    <property type="entry name" value="MCP_signal"/>
    <property type="match status" value="1"/>
</dbReference>
<reference evidence="9 10" key="1">
    <citation type="submission" date="2018-04" db="EMBL/GenBank/DDBJ databases">
        <title>Active sludge and wastewater microbial communities from Klosterneuburg, Austria.</title>
        <authorList>
            <person name="Wagner M."/>
        </authorList>
    </citation>
    <scope>NUCLEOTIDE SEQUENCE [LARGE SCALE GENOMIC DNA]</scope>
    <source>
        <strain evidence="9 10">Nm4</strain>
    </source>
</reference>
<dbReference type="InterPro" id="IPR004089">
    <property type="entry name" value="MCPsignal_dom"/>
</dbReference>
<dbReference type="Pfam" id="PF00015">
    <property type="entry name" value="MCPsignal"/>
    <property type="match status" value="1"/>
</dbReference>
<dbReference type="PANTHER" id="PTHR43531:SF14">
    <property type="entry name" value="METHYL-ACCEPTING CHEMOTAXIS PROTEIN I-RELATED"/>
    <property type="match status" value="1"/>
</dbReference>
<dbReference type="InterPro" id="IPR051310">
    <property type="entry name" value="MCP_chemotaxis"/>
</dbReference>
<protein>
    <submittedName>
        <fullName evidence="9">Methyl-accepting chemotaxis protein</fullName>
    </submittedName>
</protein>
<dbReference type="Proteomes" id="UP000244110">
    <property type="component" value="Unassembled WGS sequence"/>
</dbReference>
<dbReference type="PROSITE" id="PS50885">
    <property type="entry name" value="HAMP"/>
    <property type="match status" value="1"/>
</dbReference>
<dbReference type="PANTHER" id="PTHR43531">
    <property type="entry name" value="PROTEIN ICFG"/>
    <property type="match status" value="1"/>
</dbReference>
<dbReference type="EMBL" id="QAOL01000027">
    <property type="protein sequence ID" value="PTQ82370.1"/>
    <property type="molecule type" value="Genomic_DNA"/>
</dbReference>
<keyword evidence="4" id="KW-0175">Coiled coil</keyword>
<dbReference type="InterPro" id="IPR024478">
    <property type="entry name" value="HlyB_4HB_MCP"/>
</dbReference>
<organism evidence="9 10">
    <name type="scientific">Nitrosomonas ureae</name>
    <dbReference type="NCBI Taxonomy" id="44577"/>
    <lineage>
        <taxon>Bacteria</taxon>
        <taxon>Pseudomonadati</taxon>
        <taxon>Pseudomonadota</taxon>
        <taxon>Betaproteobacteria</taxon>
        <taxon>Nitrosomonadales</taxon>
        <taxon>Nitrosomonadaceae</taxon>
        <taxon>Nitrosomonas</taxon>
    </lineage>
</organism>
<feature type="coiled-coil region" evidence="4">
    <location>
        <begin position="468"/>
        <end position="506"/>
    </location>
</feature>
<evidence type="ECO:0000259" key="7">
    <source>
        <dbReference type="PROSITE" id="PS50111"/>
    </source>
</evidence>
<dbReference type="InterPro" id="IPR003660">
    <property type="entry name" value="HAMP_dom"/>
</dbReference>
<evidence type="ECO:0000256" key="5">
    <source>
        <dbReference type="SAM" id="MobiDB-lite"/>
    </source>
</evidence>
<dbReference type="PROSITE" id="PS50111">
    <property type="entry name" value="CHEMOTAXIS_TRANSDUC_2"/>
    <property type="match status" value="1"/>
</dbReference>